<dbReference type="PROSITE" id="PS00552">
    <property type="entry name" value="HTH_MERR_1"/>
    <property type="match status" value="1"/>
</dbReference>
<dbReference type="Gene3D" id="1.10.1660.10">
    <property type="match status" value="1"/>
</dbReference>
<evidence type="ECO:0000259" key="5">
    <source>
        <dbReference type="PROSITE" id="PS50937"/>
    </source>
</evidence>
<gene>
    <name evidence="6" type="ORF">FHR23_000634</name>
</gene>
<dbReference type="InterPro" id="IPR012925">
    <property type="entry name" value="TipAS_dom"/>
</dbReference>
<comment type="caution">
    <text evidence="6">The sequence shown here is derived from an EMBL/GenBank/DDBJ whole genome shotgun (WGS) entry which is preliminary data.</text>
</comment>
<evidence type="ECO:0000256" key="2">
    <source>
        <dbReference type="ARBA" id="ARBA00023015"/>
    </source>
</evidence>
<evidence type="ECO:0000313" key="6">
    <source>
        <dbReference type="EMBL" id="MBB5717727.1"/>
    </source>
</evidence>
<evidence type="ECO:0000256" key="4">
    <source>
        <dbReference type="ARBA" id="ARBA00023163"/>
    </source>
</evidence>
<protein>
    <submittedName>
        <fullName evidence="6">DNA-binding transcriptional MerR regulator</fullName>
    </submittedName>
</protein>
<dbReference type="AlphaFoldDB" id="A0A840YVZ5"/>
<keyword evidence="2" id="KW-0805">Transcription regulation</keyword>
<dbReference type="CDD" id="cd00592">
    <property type="entry name" value="HTH_MerR-like"/>
    <property type="match status" value="1"/>
</dbReference>
<dbReference type="InterPro" id="IPR009061">
    <property type="entry name" value="DNA-bd_dom_put_sf"/>
</dbReference>
<dbReference type="GO" id="GO:0003700">
    <property type="term" value="F:DNA-binding transcription factor activity"/>
    <property type="evidence" value="ECO:0007669"/>
    <property type="project" value="InterPro"/>
</dbReference>
<dbReference type="PANTHER" id="PTHR30204:SF69">
    <property type="entry name" value="MERR-FAMILY TRANSCRIPTIONAL REGULATOR"/>
    <property type="match status" value="1"/>
</dbReference>
<dbReference type="Pfam" id="PF13411">
    <property type="entry name" value="MerR_1"/>
    <property type="match status" value="1"/>
</dbReference>
<name>A0A840YVZ5_9SPHN</name>
<reference evidence="6 7" key="1">
    <citation type="submission" date="2020-08" db="EMBL/GenBank/DDBJ databases">
        <title>Genomic Encyclopedia of Type Strains, Phase IV (KMG-IV): sequencing the most valuable type-strain genomes for metagenomic binning, comparative biology and taxonomic classification.</title>
        <authorList>
            <person name="Goeker M."/>
        </authorList>
    </citation>
    <scope>NUCLEOTIDE SEQUENCE [LARGE SCALE GENOMIC DNA]</scope>
    <source>
        <strain evidence="6 7">DSM 27203</strain>
    </source>
</reference>
<keyword evidence="3 6" id="KW-0238">DNA-binding</keyword>
<dbReference type="InterPro" id="IPR000551">
    <property type="entry name" value="MerR-type_HTH_dom"/>
</dbReference>
<keyword evidence="1" id="KW-0678">Repressor</keyword>
<dbReference type="SUPFAM" id="SSF46955">
    <property type="entry name" value="Putative DNA-binding domain"/>
    <property type="match status" value="1"/>
</dbReference>
<evidence type="ECO:0000256" key="1">
    <source>
        <dbReference type="ARBA" id="ARBA00022491"/>
    </source>
</evidence>
<proteinExistence type="predicted"/>
<keyword evidence="4" id="KW-0804">Transcription</keyword>
<dbReference type="SMART" id="SM00422">
    <property type="entry name" value="HTH_MERR"/>
    <property type="match status" value="1"/>
</dbReference>
<organism evidence="6 7">
    <name type="scientific">Stakelama sediminis</name>
    <dbReference type="NCBI Taxonomy" id="463200"/>
    <lineage>
        <taxon>Bacteria</taxon>
        <taxon>Pseudomonadati</taxon>
        <taxon>Pseudomonadota</taxon>
        <taxon>Alphaproteobacteria</taxon>
        <taxon>Sphingomonadales</taxon>
        <taxon>Sphingomonadaceae</taxon>
        <taxon>Stakelama</taxon>
    </lineage>
</organism>
<evidence type="ECO:0000256" key="3">
    <source>
        <dbReference type="ARBA" id="ARBA00023125"/>
    </source>
</evidence>
<dbReference type="RefSeq" id="WP_184001453.1">
    <property type="nucleotide sequence ID" value="NZ_BAABIF010000004.1"/>
</dbReference>
<dbReference type="EMBL" id="JACIJI010000001">
    <property type="protein sequence ID" value="MBB5717727.1"/>
    <property type="molecule type" value="Genomic_DNA"/>
</dbReference>
<keyword evidence="7" id="KW-1185">Reference proteome</keyword>
<dbReference type="InterPro" id="IPR047057">
    <property type="entry name" value="MerR_fam"/>
</dbReference>
<dbReference type="GO" id="GO:0003677">
    <property type="term" value="F:DNA binding"/>
    <property type="evidence" value="ECO:0007669"/>
    <property type="project" value="UniProtKB-KW"/>
</dbReference>
<dbReference type="PROSITE" id="PS50937">
    <property type="entry name" value="HTH_MERR_2"/>
    <property type="match status" value="1"/>
</dbReference>
<accession>A0A840YVZ5</accession>
<sequence>MDDLYEIGDIARLTGLTPRALRFYEARGLIRPLRTDSGRRVYGPGELARLNAIVTLKRAGFSVAEIGRMLSGVEVDLHRLIEAQIAAIQVQEKALGSARTVLNTILSRIDRGEPIDVATLCSLIKSGERTMESEQWRKVTDRYFTAEEKREWKEQMAKVPAGFDQEAYGGKWKQLSALIEAALPLDPMSPQAQAFVDDWFALLKPFSAVAKPEMWNNTARMYADMEAWEGQADPGFSRQVWDFISTATRARIDAGGTVDGPAWMTEGKGATRQE</sequence>
<dbReference type="PANTHER" id="PTHR30204">
    <property type="entry name" value="REDOX-CYCLING DRUG-SENSING TRANSCRIPTIONAL ACTIVATOR SOXR"/>
    <property type="match status" value="1"/>
</dbReference>
<evidence type="ECO:0000313" key="7">
    <source>
        <dbReference type="Proteomes" id="UP000554342"/>
    </source>
</evidence>
<dbReference type="Proteomes" id="UP000554342">
    <property type="component" value="Unassembled WGS sequence"/>
</dbReference>
<feature type="domain" description="HTH merR-type" evidence="5">
    <location>
        <begin position="4"/>
        <end position="72"/>
    </location>
</feature>
<dbReference type="Pfam" id="PF07739">
    <property type="entry name" value="TipAS"/>
    <property type="match status" value="1"/>
</dbReference>
<dbReference type="PRINTS" id="PR00040">
    <property type="entry name" value="HTHMERR"/>
</dbReference>